<dbReference type="SUPFAM" id="SSF52733">
    <property type="entry name" value="Nicotinate mononucleotide:5,6-dimethylbenzimidazole phosphoribosyltransferase (CobT)"/>
    <property type="match status" value="1"/>
</dbReference>
<keyword evidence="2" id="KW-0808">Transferase</keyword>
<dbReference type="OrthoDB" id="418257at2"/>
<dbReference type="CDD" id="cd02439">
    <property type="entry name" value="DMB-PRT_CobT"/>
    <property type="match status" value="1"/>
</dbReference>
<dbReference type="InterPro" id="IPR036087">
    <property type="entry name" value="Nict_dMeBzImd_PRibTrfase_sf"/>
</dbReference>
<evidence type="ECO:0000256" key="1">
    <source>
        <dbReference type="HAMAP-Rule" id="MF_01086"/>
    </source>
</evidence>
<organism evidence="2 3">
    <name type="scientific">Gloeomargarita lithophora Alchichica-D10</name>
    <dbReference type="NCBI Taxonomy" id="1188229"/>
    <lineage>
        <taxon>Bacteria</taxon>
        <taxon>Bacillati</taxon>
        <taxon>Cyanobacteriota</taxon>
        <taxon>Cyanophyceae</taxon>
        <taxon>Gloeomargaritales</taxon>
        <taxon>Gloeomargaritaceae</taxon>
        <taxon>Gloeomargarita</taxon>
    </lineage>
</organism>
<dbReference type="EMBL" id="CP017675">
    <property type="protein sequence ID" value="APB34924.1"/>
    <property type="molecule type" value="Genomic_DNA"/>
</dbReference>
<evidence type="ECO:0000313" key="3">
    <source>
        <dbReference type="Proteomes" id="UP000180235"/>
    </source>
</evidence>
<keyword evidence="3" id="KW-1185">Reference proteome</keyword>
<dbReference type="InterPro" id="IPR003200">
    <property type="entry name" value="Nict_dMeBzImd_PRibTrfase"/>
</dbReference>
<dbReference type="PANTHER" id="PTHR38811:SF1">
    <property type="entry name" value="UPF0284 PROTEIN SLL1500"/>
    <property type="match status" value="1"/>
</dbReference>
<evidence type="ECO:0000313" key="2">
    <source>
        <dbReference type="EMBL" id="APB34924.1"/>
    </source>
</evidence>
<dbReference type="STRING" id="1188229.GlitD10_2583"/>
<dbReference type="NCBIfam" id="TIGR00303">
    <property type="entry name" value="nicotinate mononucleotide-dependent phosphoribosyltransferase CobT"/>
    <property type="match status" value="1"/>
</dbReference>
<comment type="similarity">
    <text evidence="1">Belongs to the UPF0284 family.</text>
</comment>
<sequence>MIRGHNRPDWVRAWGEQVRRHRPELVCVLGFTETALIPGISAAGATPASRRTTAAADGEFLLRGVQPQPVYPLPPLIQGASPVYISHAIVRTLDIPITLVNTGLPVPLSVPAVHLGETPARCVSTGRAMDLTTVHQLWQRGWDWGKSLLISKHTSKQKHYYILGECVVGGTTTALAVLTGLGYRARGRVSSSHPQGNHAQKWQVVQSGLGRAGTLTNPWVVLAAVGDPMQVVVAAITLAIHRDVPILLAGGTQMLAVWAVIQAIADHEGLPWHPERVLVGTTGWVVKDGSAQVVALAEDLGAPLATAALDFSHSQYKVLQVYERGFVKEGVAAGGCALAAHWYQGWGNAQVLRAVEGLLTASGHPPDVPEPDLPPLR</sequence>
<dbReference type="PANTHER" id="PTHR38811">
    <property type="match status" value="1"/>
</dbReference>
<dbReference type="HAMAP" id="MF_01086">
    <property type="entry name" value="UPF0284"/>
    <property type="match status" value="1"/>
</dbReference>
<accession>A0A1J0AG61</accession>
<dbReference type="RefSeq" id="WP_071455294.1">
    <property type="nucleotide sequence ID" value="NZ_CP017675.1"/>
</dbReference>
<gene>
    <name evidence="2" type="ORF">GlitD10_2583</name>
</gene>
<protein>
    <recommendedName>
        <fullName evidence="1">UPF0284 protein GlitD10_2583</fullName>
    </recommendedName>
</protein>
<dbReference type="KEGG" id="glt:GlitD10_2583"/>
<reference evidence="2 3" key="1">
    <citation type="submission" date="2016-10" db="EMBL/GenBank/DDBJ databases">
        <title>Description of Gloeomargarita lithophora gen. nov., sp. nov., a thylakoid-bearing basal-branching cyanobacterium with intracellular carbonates, and proposal for Gloeomargaritales ord. nov.</title>
        <authorList>
            <person name="Moreira D."/>
            <person name="Tavera R."/>
            <person name="Benzerara K."/>
            <person name="Skouri-Panet F."/>
            <person name="Couradeau E."/>
            <person name="Gerard E."/>
            <person name="Loussert C."/>
            <person name="Novelo E."/>
            <person name="Zivanovic Y."/>
            <person name="Lopez-Garcia P."/>
        </authorList>
    </citation>
    <scope>NUCLEOTIDE SEQUENCE [LARGE SCALE GENOMIC DNA]</scope>
    <source>
        <strain evidence="2 3">D10</strain>
    </source>
</reference>
<dbReference type="GO" id="GO:0008939">
    <property type="term" value="F:nicotinate-nucleotide-dimethylbenzimidazole phosphoribosyltransferase activity"/>
    <property type="evidence" value="ECO:0007669"/>
    <property type="project" value="InterPro"/>
</dbReference>
<dbReference type="AlphaFoldDB" id="A0A1J0AG61"/>
<proteinExistence type="inferred from homology"/>
<keyword evidence="2" id="KW-0328">Glycosyltransferase</keyword>
<dbReference type="Pfam" id="PF02277">
    <property type="entry name" value="DBI_PRT"/>
    <property type="match status" value="1"/>
</dbReference>
<name>A0A1J0AG61_9CYAN</name>
<dbReference type="Proteomes" id="UP000180235">
    <property type="component" value="Chromosome"/>
</dbReference>
<dbReference type="InterPro" id="IPR002805">
    <property type="entry name" value="Nict_dMeBzImd_PRibTrfase_arc"/>
</dbReference>
<dbReference type="Gene3D" id="3.40.50.10210">
    <property type="match status" value="1"/>
</dbReference>
<dbReference type="NCBIfam" id="NF003373">
    <property type="entry name" value="PRK04447.1-6"/>
    <property type="match status" value="1"/>
</dbReference>